<gene>
    <name evidence="2" type="ORF">FRACA_510004</name>
</gene>
<accession>A0A2I2KYG5</accession>
<feature type="compositionally biased region" description="Polar residues" evidence="1">
    <location>
        <begin position="17"/>
        <end position="31"/>
    </location>
</feature>
<evidence type="ECO:0000313" key="3">
    <source>
        <dbReference type="Proteomes" id="UP000234331"/>
    </source>
</evidence>
<protein>
    <submittedName>
        <fullName evidence="2">Uncharacterized protein</fullName>
    </submittedName>
</protein>
<evidence type="ECO:0000313" key="2">
    <source>
        <dbReference type="EMBL" id="SNQ50705.1"/>
    </source>
</evidence>
<proteinExistence type="predicted"/>
<reference evidence="2 3" key="1">
    <citation type="submission" date="2017-06" db="EMBL/GenBank/DDBJ databases">
        <authorList>
            <person name="Kim H.J."/>
            <person name="Triplett B.A."/>
        </authorList>
    </citation>
    <scope>NUCLEOTIDE SEQUENCE [LARGE SCALE GENOMIC DNA]</scope>
    <source>
        <strain evidence="2">FRACA_ARgP5</strain>
    </source>
</reference>
<sequence length="68" mass="7711">MKLDMFGKRRARLPRYASSSPHPSFTNQSNPPHKWEKHAPNRPYLAAFATQARRADTSGDFPRTATSP</sequence>
<dbReference type="EMBL" id="FZMO01000457">
    <property type="protein sequence ID" value="SNQ50705.1"/>
    <property type="molecule type" value="Genomic_DNA"/>
</dbReference>
<dbReference type="AlphaFoldDB" id="A0A2I2KYG5"/>
<evidence type="ECO:0000256" key="1">
    <source>
        <dbReference type="SAM" id="MobiDB-lite"/>
    </source>
</evidence>
<keyword evidence="3" id="KW-1185">Reference proteome</keyword>
<dbReference type="Proteomes" id="UP000234331">
    <property type="component" value="Unassembled WGS sequence"/>
</dbReference>
<feature type="region of interest" description="Disordered" evidence="1">
    <location>
        <begin position="1"/>
        <end position="68"/>
    </location>
</feature>
<name>A0A2I2KYG5_9ACTN</name>
<organism evidence="2 3">
    <name type="scientific">Frankia canadensis</name>
    <dbReference type="NCBI Taxonomy" id="1836972"/>
    <lineage>
        <taxon>Bacteria</taxon>
        <taxon>Bacillati</taxon>
        <taxon>Actinomycetota</taxon>
        <taxon>Actinomycetes</taxon>
        <taxon>Frankiales</taxon>
        <taxon>Frankiaceae</taxon>
        <taxon>Frankia</taxon>
    </lineage>
</organism>